<evidence type="ECO:0000313" key="2">
    <source>
        <dbReference type="Proteomes" id="UP000030437"/>
    </source>
</evidence>
<dbReference type="Proteomes" id="UP000030437">
    <property type="component" value="Unassembled WGS sequence"/>
</dbReference>
<comment type="caution">
    <text evidence="1">The sequence shown here is derived from an EMBL/GenBank/DDBJ whole genome shotgun (WGS) entry which is preliminary data.</text>
</comment>
<reference evidence="1 2" key="1">
    <citation type="submission" date="2014-02" db="EMBL/GenBank/DDBJ databases">
        <title>Draft genome sequence of Lysinibacillus odysseyi NBRC 100172.</title>
        <authorList>
            <person name="Zhang F."/>
            <person name="Wang G."/>
            <person name="Zhang L."/>
        </authorList>
    </citation>
    <scope>NUCLEOTIDE SEQUENCE [LARGE SCALE GENOMIC DNA]</scope>
    <source>
        <strain evidence="1 2">NBRC 100172</strain>
    </source>
</reference>
<dbReference type="eggNOG" id="COG0500">
    <property type="taxonomic scope" value="Bacteria"/>
</dbReference>
<dbReference type="Gene3D" id="3.40.50.150">
    <property type="entry name" value="Vaccinia Virus protein VP39"/>
    <property type="match status" value="1"/>
</dbReference>
<proteinExistence type="predicted"/>
<gene>
    <name evidence="1" type="ORF">CD32_09505</name>
</gene>
<keyword evidence="2" id="KW-1185">Reference proteome</keyword>
<name>A0A0A3IRD8_9BACI</name>
<evidence type="ECO:0008006" key="3">
    <source>
        <dbReference type="Google" id="ProtNLM"/>
    </source>
</evidence>
<protein>
    <recommendedName>
        <fullName evidence="3">Methyltransferase domain-containing protein</fullName>
    </recommendedName>
</protein>
<dbReference type="SUPFAM" id="SSF53335">
    <property type="entry name" value="S-adenosyl-L-methionine-dependent methyltransferases"/>
    <property type="match status" value="1"/>
</dbReference>
<evidence type="ECO:0000313" key="1">
    <source>
        <dbReference type="EMBL" id="KGR85443.1"/>
    </source>
</evidence>
<dbReference type="STRING" id="1220589.CD32_09505"/>
<dbReference type="Gene3D" id="2.20.25.110">
    <property type="entry name" value="S-adenosyl-L-methionine-dependent methyltransferases"/>
    <property type="match status" value="1"/>
</dbReference>
<sequence>MTGSSFRHFLTNEDQNALFESIKRHLQPNGYFIFDTRSPLLGELAEIFDPITQVLHCTAVMETVEDGEVAHVEKSSISLRYTYPQELFWLIEGHGFELIALFGDWSKA</sequence>
<accession>A0A0A3IRD8</accession>
<dbReference type="InterPro" id="IPR029063">
    <property type="entry name" value="SAM-dependent_MTases_sf"/>
</dbReference>
<organism evidence="1 2">
    <name type="scientific">Lysinibacillus odysseyi 34hs-1 = NBRC 100172</name>
    <dbReference type="NCBI Taxonomy" id="1220589"/>
    <lineage>
        <taxon>Bacteria</taxon>
        <taxon>Bacillati</taxon>
        <taxon>Bacillota</taxon>
        <taxon>Bacilli</taxon>
        <taxon>Bacillales</taxon>
        <taxon>Bacillaceae</taxon>
        <taxon>Lysinibacillus</taxon>
    </lineage>
</organism>
<dbReference type="AlphaFoldDB" id="A0A0A3IRD8"/>
<dbReference type="EMBL" id="JPVP01000054">
    <property type="protein sequence ID" value="KGR85443.1"/>
    <property type="molecule type" value="Genomic_DNA"/>
</dbReference>